<dbReference type="GeneID" id="100846314"/>
<keyword evidence="8" id="KW-0539">Nucleus</keyword>
<dbReference type="RefSeq" id="XP_010235313.2">
    <property type="nucleotide sequence ID" value="XM_010237011.3"/>
</dbReference>
<dbReference type="PROSITE" id="PS51050">
    <property type="entry name" value="ZF_CW"/>
    <property type="match status" value="1"/>
</dbReference>
<dbReference type="InterPro" id="IPR001739">
    <property type="entry name" value="Methyl_CpG_DNA-bd"/>
</dbReference>
<evidence type="ECO:0000256" key="5">
    <source>
        <dbReference type="ARBA" id="ARBA00023015"/>
    </source>
</evidence>
<evidence type="ECO:0000256" key="1">
    <source>
        <dbReference type="ARBA" id="ARBA00004123"/>
    </source>
</evidence>
<dbReference type="STRING" id="15368.I1I8M3"/>
<dbReference type="GO" id="GO:0005634">
    <property type="term" value="C:nucleus"/>
    <property type="evidence" value="ECO:0007669"/>
    <property type="project" value="UniProtKB-SubCell"/>
</dbReference>
<sequence length="437" mass="48703">MAGPTEQNVPFDESESEEESWDAEQYLLAPRAPRSPNAPFVGPGGDRGWRSAGEGEDEDEDEEECWVAPRAPPRSPNAAFVGEGAGSGSSAGEDDERGSLSPRRWRPGIAGRRNPRKADLFRGLDAGCQLRRIFSTPLPPPPPPKKKKTAAEEAAEDSAPIWPPRSSWWKKFCDLSAMKYHPTNPAIPALNPDENSSSHPPPEKSQEQVGQEMIPESASEQTVVYENGQGEKDLPVQTQKKKLIIDTYCVQCNKCKKWRIIPTKQKYEEIREKLPSGPFSCEHASEWKPGVTCDDPTDASLDDGKFWAIDKQGIPQTPLEWDRTISIRSEGCIRFADVYYFTPTGLMLRSKLDVGRYLDENPQCDAVIEQFSFATPVPLKGDYVRKRPRQSKPLQIEEVPPLVCAPPIHVDIMHKNMLVPYEGARPSSDVSQDQLLG</sequence>
<dbReference type="GO" id="GO:0008270">
    <property type="term" value="F:zinc ion binding"/>
    <property type="evidence" value="ECO:0007669"/>
    <property type="project" value="UniProtKB-KW"/>
</dbReference>
<proteinExistence type="predicted"/>
<evidence type="ECO:0000256" key="8">
    <source>
        <dbReference type="ARBA" id="ARBA00023242"/>
    </source>
</evidence>
<keyword evidence="14" id="KW-1185">Reference proteome</keyword>
<comment type="subcellular location">
    <subcellularLocation>
        <location evidence="1">Nucleus</location>
    </subcellularLocation>
</comment>
<keyword evidence="7" id="KW-0804">Transcription</keyword>
<dbReference type="PROSITE" id="PS50982">
    <property type="entry name" value="MBD"/>
    <property type="match status" value="1"/>
</dbReference>
<feature type="domain" description="MBD" evidence="10">
    <location>
        <begin position="307"/>
        <end position="378"/>
    </location>
</feature>
<evidence type="ECO:0000256" key="2">
    <source>
        <dbReference type="ARBA" id="ARBA00022723"/>
    </source>
</evidence>
<dbReference type="HOGENOM" id="CLU_770195_0_0_1"/>
<feature type="region of interest" description="Disordered" evidence="9">
    <location>
        <begin position="133"/>
        <end position="159"/>
    </location>
</feature>
<reference evidence="12" key="2">
    <citation type="submission" date="2017-06" db="EMBL/GenBank/DDBJ databases">
        <title>WGS assembly of Brachypodium distachyon.</title>
        <authorList>
            <consortium name="The International Brachypodium Initiative"/>
            <person name="Lucas S."/>
            <person name="Harmon-Smith M."/>
            <person name="Lail K."/>
            <person name="Tice H."/>
            <person name="Grimwood J."/>
            <person name="Bruce D."/>
            <person name="Barry K."/>
            <person name="Shu S."/>
            <person name="Lindquist E."/>
            <person name="Wang M."/>
            <person name="Pitluck S."/>
            <person name="Vogel J.P."/>
            <person name="Garvin D.F."/>
            <person name="Mockler T.C."/>
            <person name="Schmutz J."/>
            <person name="Rokhsar D."/>
            <person name="Bevan M.W."/>
        </authorList>
    </citation>
    <scope>NUCLEOTIDE SEQUENCE</scope>
    <source>
        <strain evidence="12">Bd21</strain>
    </source>
</reference>
<evidence type="ECO:0000256" key="7">
    <source>
        <dbReference type="ARBA" id="ARBA00023163"/>
    </source>
</evidence>
<reference evidence="13" key="3">
    <citation type="submission" date="2018-08" db="UniProtKB">
        <authorList>
            <consortium name="EnsemblPlants"/>
        </authorList>
    </citation>
    <scope>IDENTIFICATION</scope>
    <source>
        <strain evidence="13">cv. Bd21</strain>
    </source>
</reference>
<feature type="region of interest" description="Disordered" evidence="9">
    <location>
        <begin position="1"/>
        <end position="121"/>
    </location>
</feature>
<feature type="compositionally biased region" description="Acidic residues" evidence="9">
    <location>
        <begin position="12"/>
        <end position="22"/>
    </location>
</feature>
<dbReference type="PANTHER" id="PTHR12396">
    <property type="entry name" value="METHYL-CPG BINDING PROTEIN, MBD"/>
    <property type="match status" value="1"/>
</dbReference>
<evidence type="ECO:0000256" key="9">
    <source>
        <dbReference type="SAM" id="MobiDB-lite"/>
    </source>
</evidence>
<dbReference type="AlphaFoldDB" id="I1I8M3"/>
<dbReference type="PANTHER" id="PTHR12396:SF45">
    <property type="entry name" value="OS06G0702100 PROTEIN"/>
    <property type="match status" value="1"/>
</dbReference>
<dbReference type="EnsemblPlants" id="KQJ98996">
    <property type="protein sequence ID" value="KQJ98996"/>
    <property type="gene ID" value="BRADI_3g40430v3"/>
</dbReference>
<evidence type="ECO:0000256" key="4">
    <source>
        <dbReference type="ARBA" id="ARBA00022833"/>
    </source>
</evidence>
<dbReference type="SUPFAM" id="SSF54171">
    <property type="entry name" value="DNA-binding domain"/>
    <property type="match status" value="1"/>
</dbReference>
<evidence type="ECO:0000256" key="3">
    <source>
        <dbReference type="ARBA" id="ARBA00022771"/>
    </source>
</evidence>
<dbReference type="Pfam" id="PF01429">
    <property type="entry name" value="MBD"/>
    <property type="match status" value="1"/>
</dbReference>
<evidence type="ECO:0000313" key="14">
    <source>
        <dbReference type="Proteomes" id="UP000008810"/>
    </source>
</evidence>
<organism evidence="13">
    <name type="scientific">Brachypodium distachyon</name>
    <name type="common">Purple false brome</name>
    <name type="synonym">Trachynia distachya</name>
    <dbReference type="NCBI Taxonomy" id="15368"/>
    <lineage>
        <taxon>Eukaryota</taxon>
        <taxon>Viridiplantae</taxon>
        <taxon>Streptophyta</taxon>
        <taxon>Embryophyta</taxon>
        <taxon>Tracheophyta</taxon>
        <taxon>Spermatophyta</taxon>
        <taxon>Magnoliopsida</taxon>
        <taxon>Liliopsida</taxon>
        <taxon>Poales</taxon>
        <taxon>Poaceae</taxon>
        <taxon>BOP clade</taxon>
        <taxon>Pooideae</taxon>
        <taxon>Stipodae</taxon>
        <taxon>Brachypodieae</taxon>
        <taxon>Brachypodium</taxon>
    </lineage>
</organism>
<dbReference type="Gramene" id="KQJ98996">
    <property type="protein sequence ID" value="KQJ98996"/>
    <property type="gene ID" value="BRADI_3g40430v3"/>
</dbReference>
<dbReference type="InterPro" id="IPR011124">
    <property type="entry name" value="Znf_CW"/>
</dbReference>
<dbReference type="SMART" id="SM00391">
    <property type="entry name" value="MBD"/>
    <property type="match status" value="1"/>
</dbReference>
<evidence type="ECO:0000256" key="6">
    <source>
        <dbReference type="ARBA" id="ARBA00023125"/>
    </source>
</evidence>
<keyword evidence="3" id="KW-0863">Zinc-finger</keyword>
<evidence type="ECO:0000313" key="13">
    <source>
        <dbReference type="EnsemblPlants" id="KQJ98996"/>
    </source>
</evidence>
<dbReference type="OMA" id="EHASEWK"/>
<accession>I1I8M3</accession>
<dbReference type="eggNOG" id="KOG4161">
    <property type="taxonomic scope" value="Eukaryota"/>
</dbReference>
<name>I1I8M3_BRADI</name>
<gene>
    <name evidence="13" type="primary">LOC100846314</name>
    <name evidence="12" type="ORF">BRADI_3g40430v3</name>
</gene>
<dbReference type="EMBL" id="CM000882">
    <property type="protein sequence ID" value="KQJ98996.1"/>
    <property type="molecule type" value="Genomic_DNA"/>
</dbReference>
<keyword evidence="4" id="KW-0862">Zinc</keyword>
<protein>
    <recommendedName>
        <fullName evidence="15">MBD domain-containing protein</fullName>
    </recommendedName>
</protein>
<dbReference type="CDD" id="cd01396">
    <property type="entry name" value="MeCP2_MBD"/>
    <property type="match status" value="1"/>
</dbReference>
<dbReference type="Proteomes" id="UP000008810">
    <property type="component" value="Chromosome 3"/>
</dbReference>
<dbReference type="InterPro" id="IPR016177">
    <property type="entry name" value="DNA-bd_dom_sf"/>
</dbReference>
<evidence type="ECO:0008006" key="15">
    <source>
        <dbReference type="Google" id="ProtNLM"/>
    </source>
</evidence>
<dbReference type="KEGG" id="bdi:100846314"/>
<dbReference type="Pfam" id="PF07496">
    <property type="entry name" value="zf-CW"/>
    <property type="match status" value="1"/>
</dbReference>
<dbReference type="Gene3D" id="3.30.40.100">
    <property type="match status" value="1"/>
</dbReference>
<feature type="compositionally biased region" description="Acidic residues" evidence="9">
    <location>
        <begin position="54"/>
        <end position="65"/>
    </location>
</feature>
<keyword evidence="6" id="KW-0238">DNA-binding</keyword>
<dbReference type="Gene3D" id="3.30.890.10">
    <property type="entry name" value="Methyl-cpg-binding Protein 2, Chain A"/>
    <property type="match status" value="1"/>
</dbReference>
<dbReference type="OrthoDB" id="691185at2759"/>
<dbReference type="GO" id="GO:0003677">
    <property type="term" value="F:DNA binding"/>
    <property type="evidence" value="ECO:0007669"/>
    <property type="project" value="UniProtKB-KW"/>
</dbReference>
<evidence type="ECO:0000313" key="12">
    <source>
        <dbReference type="EMBL" id="KQJ98996.1"/>
    </source>
</evidence>
<evidence type="ECO:0000259" key="10">
    <source>
        <dbReference type="PROSITE" id="PS50982"/>
    </source>
</evidence>
<feature type="domain" description="CW-type" evidence="11">
    <location>
        <begin position="242"/>
        <end position="301"/>
    </location>
</feature>
<keyword evidence="2" id="KW-0479">Metal-binding</keyword>
<feature type="region of interest" description="Disordered" evidence="9">
    <location>
        <begin position="184"/>
        <end position="214"/>
    </location>
</feature>
<evidence type="ECO:0000259" key="11">
    <source>
        <dbReference type="PROSITE" id="PS51050"/>
    </source>
</evidence>
<reference evidence="12 13" key="1">
    <citation type="journal article" date="2010" name="Nature">
        <title>Genome sequencing and analysis of the model grass Brachypodium distachyon.</title>
        <authorList>
            <consortium name="International Brachypodium Initiative"/>
        </authorList>
    </citation>
    <scope>NUCLEOTIDE SEQUENCE [LARGE SCALE GENOMIC DNA]</scope>
    <source>
        <strain evidence="12 13">Bd21</strain>
    </source>
</reference>
<keyword evidence="5" id="KW-0805">Transcription regulation</keyword>